<gene>
    <name evidence="2" type="ORF">BVE84_08285</name>
    <name evidence="1" type="ORF">BVE86_10245</name>
</gene>
<sequence length="126" mass="14531">MFRKLNQLELKWFKLLLDSFFEGKEIIATQLEDAVVVAEILEPIISLKLKTTSKLIFPYEERIPAQMLVFQPDGDSIDFLLHVVDGFIDELEVYSTSGKSISPNSILLEDIRYNTFSKPGSYFYDD</sequence>
<protein>
    <submittedName>
        <fullName evidence="1">Uncharacterized protein</fullName>
    </submittedName>
</protein>
<accession>A0AB36JJM7</accession>
<evidence type="ECO:0000313" key="3">
    <source>
        <dbReference type="Proteomes" id="UP000188600"/>
    </source>
</evidence>
<dbReference type="Proteomes" id="UP000188946">
    <property type="component" value="Unassembled WGS sequence"/>
</dbReference>
<dbReference type="AlphaFoldDB" id="A0AB36JJM7"/>
<dbReference type="RefSeq" id="WP_076996571.1">
    <property type="nucleotide sequence ID" value="NZ_MSPR01000017.1"/>
</dbReference>
<evidence type="ECO:0000313" key="2">
    <source>
        <dbReference type="EMBL" id="ONK27195.1"/>
    </source>
</evidence>
<comment type="caution">
    <text evidence="1">The sequence shown here is derived from an EMBL/GenBank/DDBJ whole genome shotgun (WGS) entry which is preliminary data.</text>
</comment>
<organism evidence="1 3">
    <name type="scientific">Streptococcus azizii</name>
    <dbReference type="NCBI Taxonomy" id="1579424"/>
    <lineage>
        <taxon>Bacteria</taxon>
        <taxon>Bacillati</taxon>
        <taxon>Bacillota</taxon>
        <taxon>Bacilli</taxon>
        <taxon>Lactobacillales</taxon>
        <taxon>Streptococcaceae</taxon>
        <taxon>Streptococcus</taxon>
    </lineage>
</organism>
<evidence type="ECO:0000313" key="4">
    <source>
        <dbReference type="Proteomes" id="UP000188946"/>
    </source>
</evidence>
<reference evidence="3 4" key="1">
    <citation type="submission" date="2016-12" db="EMBL/GenBank/DDBJ databases">
        <authorList>
            <person name="Gulvik C.A."/>
        </authorList>
    </citation>
    <scope>NUCLEOTIDE SEQUENCE [LARGE SCALE GENOMIC DNA]</scope>
    <source>
        <strain evidence="2 4">12-5202</strain>
        <strain evidence="1 3">12-5291</strain>
    </source>
</reference>
<proteinExistence type="predicted"/>
<dbReference type="Proteomes" id="UP000188600">
    <property type="component" value="Unassembled WGS sequence"/>
</dbReference>
<evidence type="ECO:0000313" key="1">
    <source>
        <dbReference type="EMBL" id="ONK25446.1"/>
    </source>
</evidence>
<dbReference type="EMBL" id="MSPR01000017">
    <property type="protein sequence ID" value="ONK27195.1"/>
    <property type="molecule type" value="Genomic_DNA"/>
</dbReference>
<name>A0AB36JJM7_9STRE</name>
<keyword evidence="4" id="KW-1185">Reference proteome</keyword>
<dbReference type="EMBL" id="MSPT01000029">
    <property type="protein sequence ID" value="ONK25446.1"/>
    <property type="molecule type" value="Genomic_DNA"/>
</dbReference>